<gene>
    <name evidence="2" type="ORF">PCOR1329_LOCUS80165</name>
</gene>
<dbReference type="Proteomes" id="UP001189429">
    <property type="component" value="Unassembled WGS sequence"/>
</dbReference>
<comment type="caution">
    <text evidence="2">The sequence shown here is derived from an EMBL/GenBank/DDBJ whole genome shotgun (WGS) entry which is preliminary data.</text>
</comment>
<sequence>MTSLYMLSQVGHADVSQAFGILRQRIQALGPSNIVKFEVGDSFEIVNDTTKNIVNFKVGDSFEIVNDKTNAMGGRPWGSSGSWSGKGRGGARGPWQPRRGGGGGGDCLVGVADPFHKVMGSASASAQAKQVSSGAGDSRLRRTGRRMSEFVNDGGPRSATGALEGQPAFNRLRAEIEALAKEANALVETAKPVQDTTGETSKDIKSLMALFQQSDPWSPQPGGVGEVREQAPPAARVGGRAFQRTMARDLHAETLGHVGISAIGREVKDLEEAFSTGIRREGRAMGDWLFRFLQDDGSCSDEPLQGGRGVGPARGRAIAPCPDAPSNLAAECEIWKQVACDNVESCCCDLDPVAPWSCQMRPAKVAALPQKVPKRVAFGNNVLSLKHAPRWHRLCSVWTDICSDVLPATVRGASARTLARMSAGRELAITCGSKKDFVLAGEERTWIHGVPVLARAKFRLALLSPGAAGDHGSGMPDISRKLRSSIRARIRADQPRVAFVGLGGGLCSGGGIAREFTQVSFLRPRTAAVPLRRFSHAPSDMYPAWVGWTSSQLRPAESRTGPSAEVAYLPVRREPDALCSPGEVAYLPVRRGWAEGEGRRGRAPLWGSTEAAAAAAASAKCSAGGHDGLGCEGMGEAMAVIKNLPSRCRGEAVVDVIDRLGFLTSVSEFCMPMRVGKGNRLLNRGFAFVYFADAGVCRQFVEAAGGHRGFGQHPSGRAISVVFSQGAGGASRERGRGGA</sequence>
<proteinExistence type="predicted"/>
<evidence type="ECO:0000256" key="1">
    <source>
        <dbReference type="SAM" id="MobiDB-lite"/>
    </source>
</evidence>
<protein>
    <recommendedName>
        <fullName evidence="4">RRM domain-containing protein</fullName>
    </recommendedName>
</protein>
<keyword evidence="3" id="KW-1185">Reference proteome</keyword>
<accession>A0ABN9XVD4</accession>
<reference evidence="2" key="1">
    <citation type="submission" date="2023-10" db="EMBL/GenBank/DDBJ databases">
        <authorList>
            <person name="Chen Y."/>
            <person name="Shah S."/>
            <person name="Dougan E. K."/>
            <person name="Thang M."/>
            <person name="Chan C."/>
        </authorList>
    </citation>
    <scope>NUCLEOTIDE SEQUENCE [LARGE SCALE GENOMIC DNA]</scope>
</reference>
<name>A0ABN9XVD4_9DINO</name>
<feature type="region of interest" description="Disordered" evidence="1">
    <location>
        <begin position="73"/>
        <end position="105"/>
    </location>
</feature>
<evidence type="ECO:0008006" key="4">
    <source>
        <dbReference type="Google" id="ProtNLM"/>
    </source>
</evidence>
<dbReference type="EMBL" id="CAUYUJ010021331">
    <property type="protein sequence ID" value="CAK0904011.1"/>
    <property type="molecule type" value="Genomic_DNA"/>
</dbReference>
<evidence type="ECO:0000313" key="2">
    <source>
        <dbReference type="EMBL" id="CAK0904011.1"/>
    </source>
</evidence>
<feature type="compositionally biased region" description="Low complexity" evidence="1">
    <location>
        <begin position="123"/>
        <end position="136"/>
    </location>
</feature>
<organism evidence="2 3">
    <name type="scientific">Prorocentrum cordatum</name>
    <dbReference type="NCBI Taxonomy" id="2364126"/>
    <lineage>
        <taxon>Eukaryota</taxon>
        <taxon>Sar</taxon>
        <taxon>Alveolata</taxon>
        <taxon>Dinophyceae</taxon>
        <taxon>Prorocentrales</taxon>
        <taxon>Prorocentraceae</taxon>
        <taxon>Prorocentrum</taxon>
    </lineage>
</organism>
<feature type="compositionally biased region" description="Low complexity" evidence="1">
    <location>
        <begin position="73"/>
        <end position="83"/>
    </location>
</feature>
<feature type="region of interest" description="Disordered" evidence="1">
    <location>
        <begin position="123"/>
        <end position="144"/>
    </location>
</feature>
<evidence type="ECO:0000313" key="3">
    <source>
        <dbReference type="Proteomes" id="UP001189429"/>
    </source>
</evidence>